<dbReference type="Proteomes" id="UP000002313">
    <property type="component" value="Chromosome IV"/>
</dbReference>
<dbReference type="HOGENOM" id="CLU_059050_0_0_1"/>
<evidence type="ECO:0000256" key="5">
    <source>
        <dbReference type="ARBA" id="ARBA00022842"/>
    </source>
</evidence>
<evidence type="ECO:0000259" key="10">
    <source>
        <dbReference type="Pfam" id="PF01769"/>
    </source>
</evidence>
<evidence type="ECO:0000256" key="8">
    <source>
        <dbReference type="ARBA" id="ARBA00023136"/>
    </source>
</evidence>
<reference evidence="11 12" key="2">
    <citation type="journal article" date="2012" name="Proc. Natl. Acad. Sci. U.S.A.">
        <title>Gain and loss of multiple functionally related, horizontally transferred genes in the reduced genomes of two microsporidian parasites.</title>
        <authorList>
            <person name="Pombert J.-F."/>
            <person name="Selman M."/>
            <person name="Burki F."/>
            <person name="Bardell F.T."/>
            <person name="Farinelli L."/>
            <person name="Solter L.F."/>
            <person name="Whitman D.W."/>
            <person name="Weiss L.M."/>
            <person name="Corradi N."/>
            <person name="Keeling P.J."/>
        </authorList>
    </citation>
    <scope>NUCLEOTIDE SEQUENCE [LARGE SCALE GENOMIC DNA]</scope>
    <source>
        <strain evidence="11 12">ATCC 50506</strain>
    </source>
</reference>
<evidence type="ECO:0000256" key="4">
    <source>
        <dbReference type="ARBA" id="ARBA00022692"/>
    </source>
</evidence>
<feature type="domain" description="SLC41A/MgtE integral membrane" evidence="10">
    <location>
        <begin position="261"/>
        <end position="379"/>
    </location>
</feature>
<keyword evidence="8 9" id="KW-0472">Membrane</keyword>
<comment type="similarity">
    <text evidence="2">Belongs to the SLC41A transporter family.</text>
</comment>
<keyword evidence="3" id="KW-0813">Transport</keyword>
<feature type="transmembrane region" description="Helical" evidence="9">
    <location>
        <begin position="131"/>
        <end position="154"/>
    </location>
</feature>
<dbReference type="EMBL" id="CP001945">
    <property type="protein sequence ID" value="ADM11323.1"/>
    <property type="molecule type" value="Genomic_DNA"/>
</dbReference>
<evidence type="ECO:0000256" key="3">
    <source>
        <dbReference type="ARBA" id="ARBA00022448"/>
    </source>
</evidence>
<dbReference type="Gene3D" id="1.10.357.20">
    <property type="entry name" value="SLC41 divalent cation transporters, integral membrane domain"/>
    <property type="match status" value="2"/>
</dbReference>
<feature type="transmembrane region" description="Helical" evidence="9">
    <location>
        <begin position="20"/>
        <end position="39"/>
    </location>
</feature>
<evidence type="ECO:0000256" key="1">
    <source>
        <dbReference type="ARBA" id="ARBA00004141"/>
    </source>
</evidence>
<feature type="transmembrane region" description="Helical" evidence="9">
    <location>
        <begin position="325"/>
        <end position="346"/>
    </location>
</feature>
<feature type="transmembrane region" description="Helical" evidence="9">
    <location>
        <begin position="358"/>
        <end position="386"/>
    </location>
</feature>
<dbReference type="OrthoDB" id="666972at2759"/>
<dbReference type="InterPro" id="IPR036739">
    <property type="entry name" value="SLC41_membr_dom_sf"/>
</dbReference>
<reference evidence="11 12" key="1">
    <citation type="journal article" date="2010" name="Nat. Commun.">
        <title>The complete sequence of the smallest known nuclear genome from the microsporidian Encephalitozoon intestinalis.</title>
        <authorList>
            <person name="Corradi N."/>
            <person name="Pombert J.-F."/>
            <person name="Farinelli L."/>
            <person name="Didier E.S."/>
            <person name="Keeling P.J."/>
        </authorList>
    </citation>
    <scope>NUCLEOTIDE SEQUENCE [LARGE SCALE GENOMIC DNA]</scope>
    <source>
        <strain evidence="11 12">ATCC 50506</strain>
    </source>
</reference>
<keyword evidence="4 9" id="KW-0812">Transmembrane</keyword>
<protein>
    <recommendedName>
        <fullName evidence="10">SLC41A/MgtE integral membrane domain-containing protein</fullName>
    </recommendedName>
</protein>
<dbReference type="VEuPathDB" id="MicrosporidiaDB:Eint_040320"/>
<evidence type="ECO:0000313" key="11">
    <source>
        <dbReference type="EMBL" id="ADM11323.1"/>
    </source>
</evidence>
<dbReference type="AlphaFoldDB" id="E0S6I8"/>
<feature type="transmembrane region" description="Helical" evidence="9">
    <location>
        <begin position="295"/>
        <end position="319"/>
    </location>
</feature>
<proteinExistence type="inferred from homology"/>
<keyword evidence="12" id="KW-1185">Reference proteome</keyword>
<dbReference type="GeneID" id="9699085"/>
<dbReference type="InterPro" id="IPR006667">
    <property type="entry name" value="SLC41_membr_dom"/>
</dbReference>
<dbReference type="InterPro" id="IPR045349">
    <property type="entry name" value="SLC41A1-3"/>
</dbReference>
<dbReference type="Pfam" id="PF01769">
    <property type="entry name" value="MgtE"/>
    <property type="match status" value="2"/>
</dbReference>
<feature type="transmembrane region" description="Helical" evidence="9">
    <location>
        <begin position="255"/>
        <end position="275"/>
    </location>
</feature>
<accession>E0S6I8</accession>
<name>E0S6I8_ENCIT</name>
<evidence type="ECO:0000256" key="7">
    <source>
        <dbReference type="ARBA" id="ARBA00023065"/>
    </source>
</evidence>
<keyword evidence="5" id="KW-0460">Magnesium</keyword>
<feature type="transmembrane region" description="Helical" evidence="9">
    <location>
        <begin position="98"/>
        <end position="119"/>
    </location>
</feature>
<dbReference type="PANTHER" id="PTHR16228">
    <property type="entry name" value="DIVALENT CATION TRANSPORTER SOLUTE CARRIER FAMILY 41"/>
    <property type="match status" value="1"/>
</dbReference>
<evidence type="ECO:0000313" key="12">
    <source>
        <dbReference type="Proteomes" id="UP000002313"/>
    </source>
</evidence>
<evidence type="ECO:0000256" key="6">
    <source>
        <dbReference type="ARBA" id="ARBA00022989"/>
    </source>
</evidence>
<dbReference type="RefSeq" id="XP_003072683.1">
    <property type="nucleotide sequence ID" value="XM_003072637.1"/>
</dbReference>
<dbReference type="SUPFAM" id="SSF161093">
    <property type="entry name" value="MgtE membrane domain-like"/>
    <property type="match status" value="2"/>
</dbReference>
<organism evidence="11 12">
    <name type="scientific">Encephalitozoon intestinalis (strain ATCC 50506)</name>
    <name type="common">Microsporidian parasite</name>
    <name type="synonym">Septata intestinalis</name>
    <dbReference type="NCBI Taxonomy" id="876142"/>
    <lineage>
        <taxon>Eukaryota</taxon>
        <taxon>Fungi</taxon>
        <taxon>Fungi incertae sedis</taxon>
        <taxon>Microsporidia</taxon>
        <taxon>Unikaryonidae</taxon>
        <taxon>Encephalitozoon</taxon>
    </lineage>
</organism>
<feature type="domain" description="SLC41A/MgtE integral membrane" evidence="10">
    <location>
        <begin position="57"/>
        <end position="184"/>
    </location>
</feature>
<dbReference type="GO" id="GO:0016020">
    <property type="term" value="C:membrane"/>
    <property type="evidence" value="ECO:0007669"/>
    <property type="project" value="UniProtKB-SubCell"/>
</dbReference>
<dbReference type="KEGG" id="ein:Eint_040320"/>
<evidence type="ECO:0000256" key="9">
    <source>
        <dbReference type="SAM" id="Phobius"/>
    </source>
</evidence>
<feature type="transmembrane region" description="Helical" evidence="9">
    <location>
        <begin position="231"/>
        <end position="249"/>
    </location>
</feature>
<dbReference type="PANTHER" id="PTHR16228:SF7">
    <property type="entry name" value="SLC41A_MGTE INTEGRAL MEMBRANE DOMAIN-CONTAINING PROTEIN"/>
    <property type="match status" value="1"/>
</dbReference>
<evidence type="ECO:0000256" key="2">
    <source>
        <dbReference type="ARBA" id="ARBA00009749"/>
    </source>
</evidence>
<dbReference type="GO" id="GO:0008324">
    <property type="term" value="F:monoatomic cation transmembrane transporter activity"/>
    <property type="evidence" value="ECO:0007669"/>
    <property type="project" value="InterPro"/>
</dbReference>
<keyword evidence="6 9" id="KW-1133">Transmembrane helix</keyword>
<sequence length="392" mass="42849">MFGDLFNMSLYDSSLLIQSIPGLLISLSGLILMGSVLIDATDDPRLAGVPVILEANCILAFKGNIELTFAMYLSSMSQSPLFIYRRYFRYVFDNSSMVLAQSVAIGLVIGLIGMAGGILSGGLSEGLGLSILAGALVSCILTSILFIILLVISIELSKFMDINPDNIILPTISSFGDYTNVRSLVYFTKWFRDSSPSSCLSYIFLSISLMPLCLCFVLVSKKRIPLQPVEVLLATYGISTASGYVLETFSTRFPVLAPSFPVFGGMSVSIAFIYLHRIFTSINNRTIHNSRKSYITLVLASILMSLCYLGMAALMGILYSREFCVLFIISFVFQVTILLSGISLLVEYLDKKEEDTGVLALPLISSISDLLSTGFLITICVILDLFDIKNGF</sequence>
<gene>
    <name evidence="11" type="ORF">Eint_040320</name>
</gene>
<comment type="subcellular location">
    <subcellularLocation>
        <location evidence="1">Membrane</location>
        <topology evidence="1">Multi-pass membrane protein</topology>
    </subcellularLocation>
</comment>
<feature type="transmembrane region" description="Helical" evidence="9">
    <location>
        <begin position="200"/>
        <end position="219"/>
    </location>
</feature>
<keyword evidence="7" id="KW-0406">Ion transport</keyword>